<evidence type="ECO:0000256" key="1">
    <source>
        <dbReference type="ARBA" id="ARBA00004651"/>
    </source>
</evidence>
<evidence type="ECO:0000256" key="4">
    <source>
        <dbReference type="ARBA" id="ARBA00023136"/>
    </source>
</evidence>
<reference evidence="9" key="1">
    <citation type="journal article" date="2019" name="Int. J. Syst. Evol. Microbiol.">
        <title>The Global Catalogue of Microorganisms (GCM) 10K type strain sequencing project: providing services to taxonomists for standard genome sequencing and annotation.</title>
        <authorList>
            <consortium name="The Broad Institute Genomics Platform"/>
            <consortium name="The Broad Institute Genome Sequencing Center for Infectious Disease"/>
            <person name="Wu L."/>
            <person name="Ma J."/>
        </authorList>
    </citation>
    <scope>NUCLEOTIDE SEQUENCE [LARGE SCALE GENOMIC DNA]</scope>
    <source>
        <strain evidence="9">NBRC 108728</strain>
    </source>
</reference>
<feature type="transmembrane region" description="Helical" evidence="6">
    <location>
        <begin position="238"/>
        <end position="261"/>
    </location>
</feature>
<organism evidence="8 9">
    <name type="scientific">Frondihabitans sucicola</name>
    <dbReference type="NCBI Taxonomy" id="1268041"/>
    <lineage>
        <taxon>Bacteria</taxon>
        <taxon>Bacillati</taxon>
        <taxon>Actinomycetota</taxon>
        <taxon>Actinomycetes</taxon>
        <taxon>Micrococcales</taxon>
        <taxon>Microbacteriaceae</taxon>
        <taxon>Frondihabitans</taxon>
    </lineage>
</organism>
<feature type="region of interest" description="Disordered" evidence="5">
    <location>
        <begin position="322"/>
        <end position="346"/>
    </location>
</feature>
<feature type="transmembrane region" description="Helical" evidence="6">
    <location>
        <begin position="158"/>
        <end position="179"/>
    </location>
</feature>
<keyword evidence="3 6" id="KW-1133">Transmembrane helix</keyword>
<feature type="transmembrane region" description="Helical" evidence="6">
    <location>
        <begin position="135"/>
        <end position="152"/>
    </location>
</feature>
<gene>
    <name evidence="8" type="ORF">GCM10025867_31860</name>
</gene>
<dbReference type="InterPro" id="IPR039421">
    <property type="entry name" value="Type_1_exporter"/>
</dbReference>
<dbReference type="SUPFAM" id="SSF90123">
    <property type="entry name" value="ABC transporter transmembrane region"/>
    <property type="match status" value="1"/>
</dbReference>
<dbReference type="Pfam" id="PF00005">
    <property type="entry name" value="ABC_tran"/>
    <property type="match status" value="1"/>
</dbReference>
<evidence type="ECO:0000256" key="6">
    <source>
        <dbReference type="SAM" id="Phobius"/>
    </source>
</evidence>
<dbReference type="NCBIfam" id="TIGR02868">
    <property type="entry name" value="CydC"/>
    <property type="match status" value="1"/>
</dbReference>
<dbReference type="InterPro" id="IPR014223">
    <property type="entry name" value="ABC_CydC/D"/>
</dbReference>
<feature type="transmembrane region" description="Helical" evidence="6">
    <location>
        <begin position="50"/>
        <end position="70"/>
    </location>
</feature>
<evidence type="ECO:0000256" key="2">
    <source>
        <dbReference type="ARBA" id="ARBA00022692"/>
    </source>
</evidence>
<dbReference type="PANTHER" id="PTHR24221">
    <property type="entry name" value="ATP-BINDING CASSETTE SUB-FAMILY B"/>
    <property type="match status" value="1"/>
</dbReference>
<evidence type="ECO:0000256" key="3">
    <source>
        <dbReference type="ARBA" id="ARBA00022989"/>
    </source>
</evidence>
<dbReference type="PANTHER" id="PTHR24221:SF590">
    <property type="entry name" value="COMPONENT LINKED WITH THE ASSEMBLY OF CYTOCHROME' TRANSPORT TRANSMEMBRANE ATP-BINDING PROTEIN ABC TRANSPORTER CYDD-RELATED"/>
    <property type="match status" value="1"/>
</dbReference>
<name>A0ABN6Y4N9_9MICO</name>
<accession>A0ABN6Y4N9</accession>
<feature type="transmembrane region" description="Helical" evidence="6">
    <location>
        <begin position="273"/>
        <end position="297"/>
    </location>
</feature>
<dbReference type="Proteomes" id="UP001321486">
    <property type="component" value="Chromosome"/>
</dbReference>
<dbReference type="InterPro" id="IPR011527">
    <property type="entry name" value="ABC1_TM_dom"/>
</dbReference>
<dbReference type="Gene3D" id="3.40.50.300">
    <property type="entry name" value="P-loop containing nucleotide triphosphate hydrolases"/>
    <property type="match status" value="1"/>
</dbReference>
<proteinExistence type="predicted"/>
<evidence type="ECO:0000313" key="9">
    <source>
        <dbReference type="Proteomes" id="UP001321486"/>
    </source>
</evidence>
<dbReference type="InterPro" id="IPR027417">
    <property type="entry name" value="P-loop_NTPase"/>
</dbReference>
<evidence type="ECO:0000256" key="5">
    <source>
        <dbReference type="SAM" id="MobiDB-lite"/>
    </source>
</evidence>
<dbReference type="Pfam" id="PF00664">
    <property type="entry name" value="ABC_membrane"/>
    <property type="match status" value="1"/>
</dbReference>
<keyword evidence="9" id="KW-1185">Reference proteome</keyword>
<dbReference type="EMBL" id="AP027732">
    <property type="protein sequence ID" value="BDZ50945.1"/>
    <property type="molecule type" value="Genomic_DNA"/>
</dbReference>
<protein>
    <recommendedName>
        <fullName evidence="7">ABC transmembrane type-1 domain-containing protein</fullName>
    </recommendedName>
</protein>
<dbReference type="PROSITE" id="PS50929">
    <property type="entry name" value="ABC_TM1F"/>
    <property type="match status" value="1"/>
</dbReference>
<dbReference type="InterPro" id="IPR003439">
    <property type="entry name" value="ABC_transporter-like_ATP-bd"/>
</dbReference>
<dbReference type="SUPFAM" id="SSF52540">
    <property type="entry name" value="P-loop containing nucleoside triphosphate hydrolases"/>
    <property type="match status" value="1"/>
</dbReference>
<feature type="transmembrane region" description="Helical" evidence="6">
    <location>
        <begin position="20"/>
        <end position="44"/>
    </location>
</feature>
<keyword evidence="4 6" id="KW-0472">Membrane</keyword>
<keyword evidence="2 6" id="KW-0812">Transmembrane</keyword>
<evidence type="ECO:0000259" key="7">
    <source>
        <dbReference type="PROSITE" id="PS50929"/>
    </source>
</evidence>
<sequence length="535" mass="56933">MSESILRTAQPPLSRSWRGLATGALGALSGIALLATSAYLITRAAEQPPILYLSIAIVSVRLFALTRAFFRYLERLTSHDAAFRQLAVVRTRLYRRLVRIAPAGLSRTSRGDLLTSVVSDVDALQDLPLRVVQPLVISALSSLLAVAGVFIVSPSGGVVLLVSLVVAFLVTSLVANALATQTERSLAQRRGALGAAVLDTLQNLDVLVAFDAIGAQLARVRSLDDDLRRASLRRASTSGLVAGLVSLLTGVTVIGTVWAGHSAIGHGLSGPEFALVALVPLAVFEVVGSVPVAVLAWRRVAASGARVEAAVPAELAAEIVVDEHDESDVRDDERQGSPAGRPAAPLEFGHPGDLAVRLRGLGARWPGAAHPALSAVDLDLRVGERLVLQGPSGVGKSTLASILVRFLDYSGSYEVAGYEARTLDPESVRATIGLLEQQPYLFDENVRQNLLFARDTATDADLEEILERVGLGEWLRERGGLDARLGERGHWCREGRPSVSRWRGLSCTASRCSCSMSPPPASTPTWQTNCFTTCC</sequence>
<feature type="domain" description="ABC transmembrane type-1" evidence="7">
    <location>
        <begin position="19"/>
        <end position="299"/>
    </location>
</feature>
<dbReference type="InterPro" id="IPR036640">
    <property type="entry name" value="ABC1_TM_sf"/>
</dbReference>
<evidence type="ECO:0000313" key="8">
    <source>
        <dbReference type="EMBL" id="BDZ50945.1"/>
    </source>
</evidence>
<dbReference type="Gene3D" id="1.20.1560.10">
    <property type="entry name" value="ABC transporter type 1, transmembrane domain"/>
    <property type="match status" value="1"/>
</dbReference>
<comment type="subcellular location">
    <subcellularLocation>
        <location evidence="1">Cell membrane</location>
        <topology evidence="1">Multi-pass membrane protein</topology>
    </subcellularLocation>
</comment>